<dbReference type="RefSeq" id="WP_075360096.1">
    <property type="nucleotide sequence ID" value="NZ_MSRG01000088.1"/>
</dbReference>
<accession>A0A242MAN7</accession>
<dbReference type="Gene3D" id="3.20.20.80">
    <property type="entry name" value="Glycosidases"/>
    <property type="match status" value="1"/>
</dbReference>
<name>A0A242MAN7_CABSO</name>
<protein>
    <submittedName>
        <fullName evidence="2">Uncharacterized protein</fullName>
    </submittedName>
</protein>
<dbReference type="EMBL" id="NBTZ01000132">
    <property type="protein sequence ID" value="OTP68345.1"/>
    <property type="molecule type" value="Genomic_DNA"/>
</dbReference>
<evidence type="ECO:0000313" key="2">
    <source>
        <dbReference type="EMBL" id="OTP68345.1"/>
    </source>
</evidence>
<proteinExistence type="predicted"/>
<feature type="chain" id="PRO_5011294060" evidence="1">
    <location>
        <begin position="30"/>
        <end position="478"/>
    </location>
</feature>
<organism evidence="2 3">
    <name type="scientific">Caballeronia sordidicola</name>
    <name type="common">Burkholderia sordidicola</name>
    <dbReference type="NCBI Taxonomy" id="196367"/>
    <lineage>
        <taxon>Bacteria</taxon>
        <taxon>Pseudomonadati</taxon>
        <taxon>Pseudomonadota</taxon>
        <taxon>Betaproteobacteria</taxon>
        <taxon>Burkholderiales</taxon>
        <taxon>Burkholderiaceae</taxon>
        <taxon>Caballeronia</taxon>
    </lineage>
</organism>
<comment type="caution">
    <text evidence="2">The sequence shown here is derived from an EMBL/GenBank/DDBJ whole genome shotgun (WGS) entry which is preliminary data.</text>
</comment>
<evidence type="ECO:0000256" key="1">
    <source>
        <dbReference type="SAM" id="SignalP"/>
    </source>
</evidence>
<dbReference type="InterPro" id="IPR017853">
    <property type="entry name" value="GH"/>
</dbReference>
<dbReference type="AlphaFoldDB" id="A0A242MAN7"/>
<dbReference type="Proteomes" id="UP000195221">
    <property type="component" value="Unassembled WGS sequence"/>
</dbReference>
<feature type="signal peptide" evidence="1">
    <location>
        <begin position="1"/>
        <end position="29"/>
    </location>
</feature>
<sequence>MFEQRYKRGRRRALQTIAAVATVPFHAMAATAVAAPGPGNTGTRRLTQLIGSNGWAGAPQDVAMWRQMGISWGRDVAGPGQPDSAHDAMRIDRTGPQYDSNLPPVLLSNNRNGFRSLLLLAYTPGWNATIADDSKSAPVDVDAWTQYVDAVVRKYSAPPYNVRYFQIWNEAAGRLSGGLKQATFWHGPSADGDKDGVYDRAMQDYVERIHIPAARIIRKYRCFIVYGGWPDQGGVETYIKWLEYRSPVVNARMLDWVDYIDIHYMKVAELDPLYQRYVRNGPARGLWQTEIGDRYMEDPHYISRYFFDFAVWALDRNWDDPDKYVSMVFHWDGVEPFRLTQRGNPRTYTVSGRALIVLNRTVPGALQRVPAQLKPGPDVAAGAVYSDKDLVFQVAAPSGWRTISVPGIKAPVSSRSEVRFIDALTGQAAPASDVALTWDQNALNIRFKVPQNVNGAPKKAPEVPVHLAYIVVSSRQVA</sequence>
<evidence type="ECO:0000313" key="3">
    <source>
        <dbReference type="Proteomes" id="UP000195221"/>
    </source>
</evidence>
<reference evidence="2 3" key="1">
    <citation type="submission" date="2017-03" db="EMBL/GenBank/DDBJ databases">
        <title>Genome analysis of strain PAMC 26577.</title>
        <authorList>
            <person name="Oh H.-M."/>
            <person name="Yang J.-A."/>
        </authorList>
    </citation>
    <scope>NUCLEOTIDE SEQUENCE [LARGE SCALE GENOMIC DNA]</scope>
    <source>
        <strain evidence="2 3">PAMC 26577</strain>
    </source>
</reference>
<gene>
    <name evidence="2" type="ORF">PAMC26577_33565</name>
</gene>
<keyword evidence="1" id="KW-0732">Signal</keyword>
<dbReference type="SUPFAM" id="SSF51445">
    <property type="entry name" value="(Trans)glycosidases"/>
    <property type="match status" value="1"/>
</dbReference>